<name>A0ABY7CWX7_9BASI</name>
<feature type="region of interest" description="Disordered" evidence="1">
    <location>
        <begin position="55"/>
        <end position="76"/>
    </location>
</feature>
<organism evidence="2 3">
    <name type="scientific">Puccinia triticina</name>
    <dbReference type="NCBI Taxonomy" id="208348"/>
    <lineage>
        <taxon>Eukaryota</taxon>
        <taxon>Fungi</taxon>
        <taxon>Dikarya</taxon>
        <taxon>Basidiomycota</taxon>
        <taxon>Pucciniomycotina</taxon>
        <taxon>Pucciniomycetes</taxon>
        <taxon>Pucciniales</taxon>
        <taxon>Pucciniaceae</taxon>
        <taxon>Puccinia</taxon>
    </lineage>
</organism>
<dbReference type="RefSeq" id="XP_053024694.1">
    <property type="nucleotide sequence ID" value="XM_053160751.1"/>
</dbReference>
<reference evidence="2" key="1">
    <citation type="submission" date="2022-10" db="EMBL/GenBank/DDBJ databases">
        <title>Puccinia triticina Genome sequencing and assembly.</title>
        <authorList>
            <person name="Li C."/>
        </authorList>
    </citation>
    <scope>NUCLEOTIDE SEQUENCE</scope>
    <source>
        <strain evidence="2">Pt15</strain>
    </source>
</reference>
<evidence type="ECO:0000313" key="2">
    <source>
        <dbReference type="EMBL" id="WAQ89139.1"/>
    </source>
</evidence>
<accession>A0ABY7CWX7</accession>
<dbReference type="Proteomes" id="UP001164743">
    <property type="component" value="Chromosome 10A"/>
</dbReference>
<dbReference type="GeneID" id="77801646"/>
<gene>
    <name evidence="2" type="ORF">PtA15_10A563</name>
</gene>
<protein>
    <submittedName>
        <fullName evidence="2">Uncharacterized protein</fullName>
    </submittedName>
</protein>
<dbReference type="EMBL" id="CP110430">
    <property type="protein sequence ID" value="WAQ89139.1"/>
    <property type="molecule type" value="Genomic_DNA"/>
</dbReference>
<keyword evidence="3" id="KW-1185">Reference proteome</keyword>
<feature type="compositionally biased region" description="Basic and acidic residues" evidence="1">
    <location>
        <begin position="55"/>
        <end position="65"/>
    </location>
</feature>
<evidence type="ECO:0000313" key="3">
    <source>
        <dbReference type="Proteomes" id="UP001164743"/>
    </source>
</evidence>
<evidence type="ECO:0000256" key="1">
    <source>
        <dbReference type="SAM" id="MobiDB-lite"/>
    </source>
</evidence>
<sequence length="148" mass="16654">MKPALETVLQLDEALVAGRVEPEQAHGTRRTHRQRSGTDSALIDTVWLLHVSRDQDREGAHKAGDHFPAPSVDRPRTKQQLITQHLFKTYEIVLPVHAQSPDKMDHHRISPSPEVTGEHALLLIKSPALRSPLLAVVRRRSPRAMLQT</sequence>
<proteinExistence type="predicted"/>